<reference evidence="2 3" key="1">
    <citation type="journal article" date="2014" name="Genome Announc.">
        <title>Genome Sequence and Methylome of Soil Bacterium Gemmatirosa kalamazoonensis KBS708T, a Member of the Rarely Cultivated Gemmatimonadetes Phylum.</title>
        <authorList>
            <person name="Debruyn J.M."/>
            <person name="Radosevich M."/>
            <person name="Wommack K.E."/>
            <person name="Polson S.W."/>
            <person name="Hauser L.J."/>
            <person name="Fawaz M.N."/>
            <person name="Korlach J."/>
            <person name="Tsai Y.C."/>
        </authorList>
    </citation>
    <scope>NUCLEOTIDE SEQUENCE [LARGE SCALE GENOMIC DNA]</scope>
    <source>
        <strain evidence="2 3">KBS708</strain>
    </source>
</reference>
<sequence>MQSRSYAVAVYKVAVLTFAVAAVAVQAEAQGTVSSACSSQLSVSQDACQKAVDLYNYMAPQLGVSITGGNAVIGNASTLGGLGHFTVGLRANVVRGQLPQTGNVTLSVSGPQSSNFAPRSQVLGLPTADAAIGIFKGLSVGLTNVGGIDALVSAFYVPDIDKDPVSVHATGGRLQLGYGARLGILQETSFVPGISVSVLQRDLPTVDLRARIGTSDSVRVTGLKAKTTAWRLAGSKSFLLVGLTAGVGQDRYDSRADASAFIAPRQITQGITASFNGTVASPSQKMTRTNVFAGASVHLALLRIAAEVGRVSGGSVTTPYNKFGDRRADDPYTYASLGLRVGF</sequence>
<dbReference type="HOGENOM" id="CLU_818256_0_0_0"/>
<keyword evidence="1" id="KW-0732">Signal</keyword>
<dbReference type="Proteomes" id="UP000019151">
    <property type="component" value="Chromosome"/>
</dbReference>
<dbReference type="InParanoid" id="W0RJY3"/>
<dbReference type="STRING" id="861299.J421_3113"/>
<gene>
    <name evidence="2" type="ORF">J421_3113</name>
</gene>
<proteinExistence type="predicted"/>
<dbReference type="eggNOG" id="ENOG5033VVT">
    <property type="taxonomic scope" value="Bacteria"/>
</dbReference>
<name>W0RJY3_9BACT</name>
<evidence type="ECO:0000256" key="1">
    <source>
        <dbReference type="SAM" id="SignalP"/>
    </source>
</evidence>
<feature type="chain" id="PRO_5004794209" description="Porin domain-containing protein" evidence="1">
    <location>
        <begin position="30"/>
        <end position="343"/>
    </location>
</feature>
<evidence type="ECO:0000313" key="3">
    <source>
        <dbReference type="Proteomes" id="UP000019151"/>
    </source>
</evidence>
<dbReference type="EMBL" id="CP007128">
    <property type="protein sequence ID" value="AHG90650.1"/>
    <property type="molecule type" value="Genomic_DNA"/>
</dbReference>
<evidence type="ECO:0008006" key="4">
    <source>
        <dbReference type="Google" id="ProtNLM"/>
    </source>
</evidence>
<evidence type="ECO:0000313" key="2">
    <source>
        <dbReference type="EMBL" id="AHG90650.1"/>
    </source>
</evidence>
<accession>W0RJY3</accession>
<dbReference type="OrthoDB" id="9784221at2"/>
<dbReference type="RefSeq" id="WP_025412116.1">
    <property type="nucleotide sequence ID" value="NZ_CP007128.1"/>
</dbReference>
<dbReference type="AlphaFoldDB" id="W0RJY3"/>
<protein>
    <recommendedName>
        <fullName evidence="4">Porin domain-containing protein</fullName>
    </recommendedName>
</protein>
<feature type="signal peptide" evidence="1">
    <location>
        <begin position="1"/>
        <end position="29"/>
    </location>
</feature>
<organism evidence="2 3">
    <name type="scientific">Gemmatirosa kalamazoonensis</name>
    <dbReference type="NCBI Taxonomy" id="861299"/>
    <lineage>
        <taxon>Bacteria</taxon>
        <taxon>Pseudomonadati</taxon>
        <taxon>Gemmatimonadota</taxon>
        <taxon>Gemmatimonadia</taxon>
        <taxon>Gemmatimonadales</taxon>
        <taxon>Gemmatimonadaceae</taxon>
        <taxon>Gemmatirosa</taxon>
    </lineage>
</organism>
<dbReference type="KEGG" id="gba:J421_3113"/>
<keyword evidence="3" id="KW-1185">Reference proteome</keyword>